<sequence length="47" mass="5424">MAEQFDVSSERRKVLEENAKRRTVLRNFFLKQVSDPFRHASGEGGTV</sequence>
<reference evidence="1 2" key="1">
    <citation type="journal article" date="2008" name="Nature">
        <title>The genome of the model beetle and pest Tribolium castaneum.</title>
        <authorList>
            <consortium name="Tribolium Genome Sequencing Consortium"/>
            <person name="Richards S."/>
            <person name="Gibbs R.A."/>
            <person name="Weinstock G.M."/>
            <person name="Brown S.J."/>
            <person name="Denell R."/>
            <person name="Beeman R.W."/>
            <person name="Gibbs R."/>
            <person name="Beeman R.W."/>
            <person name="Brown S.J."/>
            <person name="Bucher G."/>
            <person name="Friedrich M."/>
            <person name="Grimmelikhuijzen C.J."/>
            <person name="Klingler M."/>
            <person name="Lorenzen M."/>
            <person name="Richards S."/>
            <person name="Roth S."/>
            <person name="Schroder R."/>
            <person name="Tautz D."/>
            <person name="Zdobnov E.M."/>
            <person name="Muzny D."/>
            <person name="Gibbs R.A."/>
            <person name="Weinstock G.M."/>
            <person name="Attaway T."/>
            <person name="Bell S."/>
            <person name="Buhay C.J."/>
            <person name="Chandrabose M.N."/>
            <person name="Chavez D."/>
            <person name="Clerk-Blankenburg K.P."/>
            <person name="Cree A."/>
            <person name="Dao M."/>
            <person name="Davis C."/>
            <person name="Chacko J."/>
            <person name="Dinh H."/>
            <person name="Dugan-Rocha S."/>
            <person name="Fowler G."/>
            <person name="Garner T.T."/>
            <person name="Garnes J."/>
            <person name="Gnirke A."/>
            <person name="Hawes A."/>
            <person name="Hernandez J."/>
            <person name="Hines S."/>
            <person name="Holder M."/>
            <person name="Hume J."/>
            <person name="Jhangiani S.N."/>
            <person name="Joshi V."/>
            <person name="Khan Z.M."/>
            <person name="Jackson L."/>
            <person name="Kovar C."/>
            <person name="Kowis A."/>
            <person name="Lee S."/>
            <person name="Lewis L.R."/>
            <person name="Margolis J."/>
            <person name="Morgan M."/>
            <person name="Nazareth L.V."/>
            <person name="Nguyen N."/>
            <person name="Okwuonu G."/>
            <person name="Parker D."/>
            <person name="Richards S."/>
            <person name="Ruiz S.J."/>
            <person name="Santibanez J."/>
            <person name="Savard J."/>
            <person name="Scherer S.E."/>
            <person name="Schneider B."/>
            <person name="Sodergren E."/>
            <person name="Tautz D."/>
            <person name="Vattahil S."/>
            <person name="Villasana D."/>
            <person name="White C.S."/>
            <person name="Wright R."/>
            <person name="Park Y."/>
            <person name="Beeman R.W."/>
            <person name="Lord J."/>
            <person name="Oppert B."/>
            <person name="Lorenzen M."/>
            <person name="Brown S."/>
            <person name="Wang L."/>
            <person name="Savard J."/>
            <person name="Tautz D."/>
            <person name="Richards S."/>
            <person name="Weinstock G."/>
            <person name="Gibbs R.A."/>
            <person name="Liu Y."/>
            <person name="Worley K."/>
            <person name="Weinstock G."/>
            <person name="Elsik C.G."/>
            <person name="Reese J.T."/>
            <person name="Elhaik E."/>
            <person name="Landan G."/>
            <person name="Graur D."/>
            <person name="Arensburger P."/>
            <person name="Atkinson P."/>
            <person name="Beeman R.W."/>
            <person name="Beidler J."/>
            <person name="Brown S.J."/>
            <person name="Demuth J.P."/>
            <person name="Drury D.W."/>
            <person name="Du Y.Z."/>
            <person name="Fujiwara H."/>
            <person name="Lorenzen M."/>
            <person name="Maselli V."/>
            <person name="Osanai M."/>
            <person name="Park Y."/>
            <person name="Robertson H.M."/>
            <person name="Tu Z."/>
            <person name="Wang J.J."/>
            <person name="Wang S."/>
            <person name="Richards S."/>
            <person name="Song H."/>
            <person name="Zhang L."/>
            <person name="Sodergren E."/>
            <person name="Werner D."/>
            <person name="Stanke M."/>
            <person name="Morgenstern B."/>
            <person name="Solovyev V."/>
            <person name="Kosarev P."/>
            <person name="Brown G."/>
            <person name="Chen H.C."/>
            <person name="Ermolaeva O."/>
            <person name="Hlavina W."/>
            <person name="Kapustin Y."/>
            <person name="Kiryutin B."/>
            <person name="Kitts P."/>
            <person name="Maglott D."/>
            <person name="Pruitt K."/>
            <person name="Sapojnikov V."/>
            <person name="Souvorov A."/>
            <person name="Mackey A.J."/>
            <person name="Waterhouse R.M."/>
            <person name="Wyder S."/>
            <person name="Zdobnov E.M."/>
            <person name="Zdobnov E.M."/>
            <person name="Wyder S."/>
            <person name="Kriventseva E.V."/>
            <person name="Kadowaki T."/>
            <person name="Bork P."/>
            <person name="Aranda M."/>
            <person name="Bao R."/>
            <person name="Beermann A."/>
            <person name="Berns N."/>
            <person name="Bolognesi R."/>
            <person name="Bonneton F."/>
            <person name="Bopp D."/>
            <person name="Brown S.J."/>
            <person name="Bucher G."/>
            <person name="Butts T."/>
            <person name="Chaumot A."/>
            <person name="Denell R.E."/>
            <person name="Ferrier D.E."/>
            <person name="Friedrich M."/>
            <person name="Gordon C.M."/>
            <person name="Jindra M."/>
            <person name="Klingler M."/>
            <person name="Lan Q."/>
            <person name="Lattorff H.M."/>
            <person name="Laudet V."/>
            <person name="von Levetsow C."/>
            <person name="Liu Z."/>
            <person name="Lutz R."/>
            <person name="Lynch J.A."/>
            <person name="da Fonseca R.N."/>
            <person name="Posnien N."/>
            <person name="Reuter R."/>
            <person name="Roth S."/>
            <person name="Savard J."/>
            <person name="Schinko J.B."/>
            <person name="Schmitt C."/>
            <person name="Schoppmeier M."/>
            <person name="Schroder R."/>
            <person name="Shippy T.D."/>
            <person name="Simonnet F."/>
            <person name="Marques-Souza H."/>
            <person name="Tautz D."/>
            <person name="Tomoyasu Y."/>
            <person name="Trauner J."/>
            <person name="Van der Zee M."/>
            <person name="Vervoort M."/>
            <person name="Wittkopp N."/>
            <person name="Wimmer E.A."/>
            <person name="Yang X."/>
            <person name="Jones A.K."/>
            <person name="Sattelle D.B."/>
            <person name="Ebert P.R."/>
            <person name="Nelson D."/>
            <person name="Scott J.G."/>
            <person name="Beeman R.W."/>
            <person name="Muthukrishnan S."/>
            <person name="Kramer K.J."/>
            <person name="Arakane Y."/>
            <person name="Beeman R.W."/>
            <person name="Zhu Q."/>
            <person name="Hogenkamp D."/>
            <person name="Dixit R."/>
            <person name="Oppert B."/>
            <person name="Jiang H."/>
            <person name="Zou Z."/>
            <person name="Marshall J."/>
            <person name="Elpidina E."/>
            <person name="Vinokurov K."/>
            <person name="Oppert C."/>
            <person name="Zou Z."/>
            <person name="Evans J."/>
            <person name="Lu Z."/>
            <person name="Zhao P."/>
            <person name="Sumathipala N."/>
            <person name="Altincicek B."/>
            <person name="Vilcinskas A."/>
            <person name="Williams M."/>
            <person name="Hultmark D."/>
            <person name="Hetru C."/>
            <person name="Jiang H."/>
            <person name="Grimmelikhuijzen C.J."/>
            <person name="Hauser F."/>
            <person name="Cazzamali G."/>
            <person name="Williamson M."/>
            <person name="Park Y."/>
            <person name="Li B."/>
            <person name="Tanaka Y."/>
            <person name="Predel R."/>
            <person name="Neupert S."/>
            <person name="Schachtner J."/>
            <person name="Verleyen P."/>
            <person name="Raible F."/>
            <person name="Bork P."/>
            <person name="Friedrich M."/>
            <person name="Walden K.K."/>
            <person name="Robertson H.M."/>
            <person name="Angeli S."/>
            <person name="Foret S."/>
            <person name="Bucher G."/>
            <person name="Schuetz S."/>
            <person name="Maleszka R."/>
            <person name="Wimmer E.A."/>
            <person name="Beeman R.W."/>
            <person name="Lorenzen M."/>
            <person name="Tomoyasu Y."/>
            <person name="Miller S.C."/>
            <person name="Grossmann D."/>
            <person name="Bucher G."/>
        </authorList>
    </citation>
    <scope>NUCLEOTIDE SEQUENCE [LARGE SCALE GENOMIC DNA]</scope>
    <source>
        <strain evidence="1 2">Georgia GA2</strain>
    </source>
</reference>
<accession>D6X517</accession>
<name>D6X517_TRICA</name>
<feature type="non-terminal residue" evidence="1">
    <location>
        <position position="47"/>
    </location>
</feature>
<proteinExistence type="predicted"/>
<evidence type="ECO:0000313" key="2">
    <source>
        <dbReference type="Proteomes" id="UP000007266"/>
    </source>
</evidence>
<dbReference type="AlphaFoldDB" id="D6X517"/>
<dbReference type="PhylomeDB" id="D6X517"/>
<dbReference type="EMBL" id="KQ971381">
    <property type="protein sequence ID" value="EEZ97756.1"/>
    <property type="molecule type" value="Genomic_DNA"/>
</dbReference>
<organism evidence="1 2">
    <name type="scientific">Tribolium castaneum</name>
    <name type="common">Red flour beetle</name>
    <dbReference type="NCBI Taxonomy" id="7070"/>
    <lineage>
        <taxon>Eukaryota</taxon>
        <taxon>Metazoa</taxon>
        <taxon>Ecdysozoa</taxon>
        <taxon>Arthropoda</taxon>
        <taxon>Hexapoda</taxon>
        <taxon>Insecta</taxon>
        <taxon>Pterygota</taxon>
        <taxon>Neoptera</taxon>
        <taxon>Endopterygota</taxon>
        <taxon>Coleoptera</taxon>
        <taxon>Polyphaga</taxon>
        <taxon>Cucujiformia</taxon>
        <taxon>Tenebrionidae</taxon>
        <taxon>Tenebrionidae incertae sedis</taxon>
        <taxon>Tribolium</taxon>
    </lineage>
</organism>
<evidence type="ECO:0000313" key="1">
    <source>
        <dbReference type="EMBL" id="EEZ97756.1"/>
    </source>
</evidence>
<reference evidence="1 2" key="2">
    <citation type="journal article" date="2010" name="Nucleic Acids Res.">
        <title>BeetleBase in 2010: revisions to provide comprehensive genomic information for Tribolium castaneum.</title>
        <authorList>
            <person name="Kim H.S."/>
            <person name="Murphy T."/>
            <person name="Xia J."/>
            <person name="Caragea D."/>
            <person name="Park Y."/>
            <person name="Beeman R.W."/>
            <person name="Lorenzen M.D."/>
            <person name="Butcher S."/>
            <person name="Manak J.R."/>
            <person name="Brown S.J."/>
        </authorList>
    </citation>
    <scope>GENOME REANNOTATION</scope>
    <source>
        <strain evidence="1 2">Georgia GA2</strain>
    </source>
</reference>
<gene>
    <name evidence="1" type="primary">GLEAN_11482</name>
    <name evidence="1" type="ORF">TcasGA2_TC011482</name>
</gene>
<protein>
    <submittedName>
        <fullName evidence="1">Uncharacterized protein</fullName>
    </submittedName>
</protein>
<dbReference type="HOGENOM" id="CLU_3178150_0_0_1"/>
<keyword evidence="2" id="KW-1185">Reference proteome</keyword>
<dbReference type="Proteomes" id="UP000007266">
    <property type="component" value="Linkage group 10"/>
</dbReference>